<keyword evidence="6" id="KW-0865">Zymogen</keyword>
<proteinExistence type="inferred from homology"/>
<keyword evidence="2" id="KW-0645">Protease</keyword>
<keyword evidence="7" id="KW-1015">Disulfide bond</keyword>
<dbReference type="PRINTS" id="PR00705">
    <property type="entry name" value="PAPAIN"/>
</dbReference>
<dbReference type="Pfam" id="PF00112">
    <property type="entry name" value="Peptidase_C1"/>
    <property type="match status" value="1"/>
</dbReference>
<evidence type="ECO:0000256" key="2">
    <source>
        <dbReference type="ARBA" id="ARBA00022670"/>
    </source>
</evidence>
<keyword evidence="3" id="KW-0732">Signal</keyword>
<name>A0AAE1D892_9GAST</name>
<dbReference type="CDD" id="cd02620">
    <property type="entry name" value="Peptidase_C1A_CathepsinB"/>
    <property type="match status" value="1"/>
</dbReference>
<dbReference type="PROSITE" id="PS00639">
    <property type="entry name" value="THIOL_PROTEASE_HIS"/>
    <property type="match status" value="1"/>
</dbReference>
<dbReference type="GO" id="GO:0004197">
    <property type="term" value="F:cysteine-type endopeptidase activity"/>
    <property type="evidence" value="ECO:0007669"/>
    <property type="project" value="InterPro"/>
</dbReference>
<dbReference type="InterPro" id="IPR000169">
    <property type="entry name" value="Pept_cys_AS"/>
</dbReference>
<evidence type="ECO:0000256" key="3">
    <source>
        <dbReference type="ARBA" id="ARBA00022729"/>
    </source>
</evidence>
<keyword evidence="5" id="KW-0788">Thiol protease</keyword>
<comment type="function">
    <text evidence="8">Thiol protease. Has a role as a digestive enzyme.</text>
</comment>
<dbReference type="SMART" id="SM00645">
    <property type="entry name" value="Pept_C1"/>
    <property type="match status" value="1"/>
</dbReference>
<evidence type="ECO:0000256" key="6">
    <source>
        <dbReference type="ARBA" id="ARBA00023145"/>
    </source>
</evidence>
<protein>
    <recommendedName>
        <fullName evidence="9">Cathepsin B-like cysteine proteinase</fullName>
    </recommendedName>
</protein>
<keyword evidence="4" id="KW-0378">Hydrolase</keyword>
<dbReference type="InterPro" id="IPR013128">
    <property type="entry name" value="Peptidase_C1A"/>
</dbReference>
<dbReference type="EMBL" id="JAWDGP010004986">
    <property type="protein sequence ID" value="KAK3760410.1"/>
    <property type="molecule type" value="Genomic_DNA"/>
</dbReference>
<dbReference type="InterPro" id="IPR025660">
    <property type="entry name" value="Pept_his_AS"/>
</dbReference>
<evidence type="ECO:0000256" key="4">
    <source>
        <dbReference type="ARBA" id="ARBA00022801"/>
    </source>
</evidence>
<sequence>MPDGGPSSRWSSPTPSVGDFTASSLQFRPALREPKFNMLLRLLCCGRDMSKKQRSLVKEYWPVATVNFTPLSDPEIEYINNLQGNTWKAGRNAGFEDVKTAKTLLGIDMEANELYNKLHLSYPEIFYAEDDLPDQFDSRTKWSNCKTMKEIRDQSNCGSCWAFGSVEAMSDRICVAQQGNVHLSAEDVLSCCENCGNGCSGGYPTRAYQYWVRDGVVSGGVYGSKKGCYPYEVAPCHTPTPNCSHECPTPKCHHQCIPGYSKSYSEDKHFGAKSYGVRGVQNIMKELVNNGPVTAAFTVYSDFMHYKSGVYKHKTGGQLGGHAVKIIGYGTENGQDYWLVANSWTTSWGDKGQSLP</sequence>
<evidence type="ECO:0000256" key="1">
    <source>
        <dbReference type="ARBA" id="ARBA00008455"/>
    </source>
</evidence>
<dbReference type="AlphaFoldDB" id="A0AAE1D892"/>
<evidence type="ECO:0000256" key="8">
    <source>
        <dbReference type="ARBA" id="ARBA00055576"/>
    </source>
</evidence>
<evidence type="ECO:0000256" key="9">
    <source>
        <dbReference type="ARBA" id="ARBA00073107"/>
    </source>
</evidence>
<accession>A0AAE1D892</accession>
<feature type="domain" description="Peptidase C1A papain C-terminal" evidence="10">
    <location>
        <begin position="132"/>
        <end position="355"/>
    </location>
</feature>
<dbReference type="GO" id="GO:0006508">
    <property type="term" value="P:proteolysis"/>
    <property type="evidence" value="ECO:0007669"/>
    <property type="project" value="UniProtKB-KW"/>
</dbReference>
<evidence type="ECO:0000256" key="5">
    <source>
        <dbReference type="ARBA" id="ARBA00022807"/>
    </source>
</evidence>
<organism evidence="11 12">
    <name type="scientific">Elysia crispata</name>
    <name type="common">lettuce slug</name>
    <dbReference type="NCBI Taxonomy" id="231223"/>
    <lineage>
        <taxon>Eukaryota</taxon>
        <taxon>Metazoa</taxon>
        <taxon>Spiralia</taxon>
        <taxon>Lophotrochozoa</taxon>
        <taxon>Mollusca</taxon>
        <taxon>Gastropoda</taxon>
        <taxon>Heterobranchia</taxon>
        <taxon>Euthyneura</taxon>
        <taxon>Panpulmonata</taxon>
        <taxon>Sacoglossa</taxon>
        <taxon>Placobranchoidea</taxon>
        <taxon>Plakobranchidae</taxon>
        <taxon>Elysia</taxon>
    </lineage>
</organism>
<keyword evidence="12" id="KW-1185">Reference proteome</keyword>
<dbReference type="Proteomes" id="UP001283361">
    <property type="component" value="Unassembled WGS sequence"/>
</dbReference>
<dbReference type="PANTHER" id="PTHR12411">
    <property type="entry name" value="CYSTEINE PROTEASE FAMILY C1-RELATED"/>
    <property type="match status" value="1"/>
</dbReference>
<dbReference type="FunFam" id="3.90.70.10:FF:000031">
    <property type="entry name" value="Cathepsin B"/>
    <property type="match status" value="1"/>
</dbReference>
<comment type="caution">
    <text evidence="11">The sequence shown here is derived from an EMBL/GenBank/DDBJ whole genome shotgun (WGS) entry which is preliminary data.</text>
</comment>
<dbReference type="PROSITE" id="PS00139">
    <property type="entry name" value="THIOL_PROTEASE_CYS"/>
    <property type="match status" value="1"/>
</dbReference>
<comment type="similarity">
    <text evidence="1">Belongs to the peptidase C1 family.</text>
</comment>
<evidence type="ECO:0000313" key="12">
    <source>
        <dbReference type="Proteomes" id="UP001283361"/>
    </source>
</evidence>
<dbReference type="SUPFAM" id="SSF54001">
    <property type="entry name" value="Cysteine proteinases"/>
    <property type="match status" value="1"/>
</dbReference>
<reference evidence="11" key="1">
    <citation type="journal article" date="2023" name="G3 (Bethesda)">
        <title>A reference genome for the long-term kleptoplast-retaining sea slug Elysia crispata morphotype clarki.</title>
        <authorList>
            <person name="Eastman K.E."/>
            <person name="Pendleton A.L."/>
            <person name="Shaikh M.A."/>
            <person name="Suttiyut T."/>
            <person name="Ogas R."/>
            <person name="Tomko P."/>
            <person name="Gavelis G."/>
            <person name="Widhalm J.R."/>
            <person name="Wisecaver J.H."/>
        </authorList>
    </citation>
    <scope>NUCLEOTIDE SEQUENCE</scope>
    <source>
        <strain evidence="11">ECLA1</strain>
    </source>
</reference>
<dbReference type="InterPro" id="IPR000668">
    <property type="entry name" value="Peptidase_C1A_C"/>
</dbReference>
<dbReference type="InterPro" id="IPR038765">
    <property type="entry name" value="Papain-like_cys_pep_sf"/>
</dbReference>
<evidence type="ECO:0000259" key="10">
    <source>
        <dbReference type="SMART" id="SM00645"/>
    </source>
</evidence>
<dbReference type="Gene3D" id="3.90.70.10">
    <property type="entry name" value="Cysteine proteinases"/>
    <property type="match status" value="1"/>
</dbReference>
<evidence type="ECO:0000256" key="7">
    <source>
        <dbReference type="ARBA" id="ARBA00023157"/>
    </source>
</evidence>
<gene>
    <name evidence="11" type="ORF">RRG08_018638</name>
</gene>
<evidence type="ECO:0000313" key="11">
    <source>
        <dbReference type="EMBL" id="KAK3760410.1"/>
    </source>
</evidence>